<dbReference type="GeneID" id="19954133"/>
<keyword evidence="1" id="KW-1133">Transmembrane helix</keyword>
<dbReference type="Proteomes" id="UP000030762">
    <property type="component" value="Unassembled WGS sequence"/>
</dbReference>
<keyword evidence="1" id="KW-0812">Transmembrane</keyword>
<dbReference type="RefSeq" id="XP_008617713.1">
    <property type="nucleotide sequence ID" value="XM_008619491.1"/>
</dbReference>
<gene>
    <name evidence="2" type="ORF">SDRG_13406</name>
</gene>
<reference evidence="2 3" key="1">
    <citation type="submission" date="2012-04" db="EMBL/GenBank/DDBJ databases">
        <title>The Genome Sequence of Saprolegnia declina VS20.</title>
        <authorList>
            <consortium name="The Broad Institute Genome Sequencing Platform"/>
            <person name="Russ C."/>
            <person name="Nusbaum C."/>
            <person name="Tyler B."/>
            <person name="van West P."/>
            <person name="Dieguez-Uribeondo J."/>
            <person name="de Bruijn I."/>
            <person name="Tripathy S."/>
            <person name="Jiang R."/>
            <person name="Young S.K."/>
            <person name="Zeng Q."/>
            <person name="Gargeya S."/>
            <person name="Fitzgerald M."/>
            <person name="Haas B."/>
            <person name="Abouelleil A."/>
            <person name="Alvarado L."/>
            <person name="Arachchi H.M."/>
            <person name="Berlin A."/>
            <person name="Chapman S.B."/>
            <person name="Goldberg J."/>
            <person name="Griggs A."/>
            <person name="Gujja S."/>
            <person name="Hansen M."/>
            <person name="Howarth C."/>
            <person name="Imamovic A."/>
            <person name="Larimer J."/>
            <person name="McCowen C."/>
            <person name="Montmayeur A."/>
            <person name="Murphy C."/>
            <person name="Neiman D."/>
            <person name="Pearson M."/>
            <person name="Priest M."/>
            <person name="Roberts A."/>
            <person name="Saif S."/>
            <person name="Shea T."/>
            <person name="Sisk P."/>
            <person name="Sykes S."/>
            <person name="Wortman J."/>
            <person name="Nusbaum C."/>
            <person name="Birren B."/>
        </authorList>
    </citation>
    <scope>NUCLEOTIDE SEQUENCE [LARGE SCALE GENOMIC DNA]</scope>
    <source>
        <strain evidence="2 3">VS20</strain>
    </source>
</reference>
<evidence type="ECO:0000256" key="1">
    <source>
        <dbReference type="SAM" id="Phobius"/>
    </source>
</evidence>
<dbReference type="OrthoDB" id="74749at2759"/>
<dbReference type="EMBL" id="JH767190">
    <property type="protein sequence ID" value="EQC28896.1"/>
    <property type="molecule type" value="Genomic_DNA"/>
</dbReference>
<evidence type="ECO:0000313" key="3">
    <source>
        <dbReference type="Proteomes" id="UP000030762"/>
    </source>
</evidence>
<evidence type="ECO:0000313" key="2">
    <source>
        <dbReference type="EMBL" id="EQC28896.1"/>
    </source>
</evidence>
<feature type="transmembrane region" description="Helical" evidence="1">
    <location>
        <begin position="127"/>
        <end position="144"/>
    </location>
</feature>
<dbReference type="eggNOG" id="ENOG502S5HU">
    <property type="taxonomic scope" value="Eukaryota"/>
</dbReference>
<dbReference type="OMA" id="ACEKQFV"/>
<protein>
    <submittedName>
        <fullName evidence="2">Uncharacterized protein</fullName>
    </submittedName>
</protein>
<accession>T0Q2X5</accession>
<keyword evidence="1" id="KW-0472">Membrane</keyword>
<dbReference type="AlphaFoldDB" id="T0Q2X5"/>
<sequence>MVFRAAAPPLDDELQEKLARPGFNVESHELIEQRLDNLKRKPTVRSWLDSYVRAAEAEADDDDEWRPRRRTVPRSSPGFVAHLLWSVLGLAASPLILLLCSPFQRFYGPGSWPLDCASPFGFVRKSALNLLTLALLLLLVYVHLTQEWPSLRNLPASLELAQASATVLRDQVVACAHCVRLHEQFLDVTQHILATIVAADHDAFPSLEPPLSMDPDCTGPVLQLAGLAGLCVLLLYFYTTTTRVLALLIVVLRTSTVTRLVAEYGHPQPRIVAVDPTYALLDEELVLSVTGVDLVPGGTVAWIPYWCSASTFASTAFGGDCAKQFASAFAAGTVTTTFSVLETYIPCYKPPSDPTEARDYRCFETVRVRVKEAKTIPGLSPSL</sequence>
<organism evidence="2 3">
    <name type="scientific">Saprolegnia diclina (strain VS20)</name>
    <dbReference type="NCBI Taxonomy" id="1156394"/>
    <lineage>
        <taxon>Eukaryota</taxon>
        <taxon>Sar</taxon>
        <taxon>Stramenopiles</taxon>
        <taxon>Oomycota</taxon>
        <taxon>Saprolegniomycetes</taxon>
        <taxon>Saprolegniales</taxon>
        <taxon>Saprolegniaceae</taxon>
        <taxon>Saprolegnia</taxon>
    </lineage>
</organism>
<feature type="transmembrane region" description="Helical" evidence="1">
    <location>
        <begin position="79"/>
        <end position="107"/>
    </location>
</feature>
<keyword evidence="3" id="KW-1185">Reference proteome</keyword>
<dbReference type="VEuPathDB" id="FungiDB:SDRG_13406"/>
<name>T0Q2X5_SAPDV</name>
<proteinExistence type="predicted"/>
<dbReference type="InParanoid" id="T0Q2X5"/>